<gene>
    <name evidence="5" type="ORF">C7448_10281</name>
</gene>
<organism evidence="5 6">
    <name type="scientific">Tenacibaculum gallaicum</name>
    <dbReference type="NCBI Taxonomy" id="561505"/>
    <lineage>
        <taxon>Bacteria</taxon>
        <taxon>Pseudomonadati</taxon>
        <taxon>Bacteroidota</taxon>
        <taxon>Flavobacteriia</taxon>
        <taxon>Flavobacteriales</taxon>
        <taxon>Flavobacteriaceae</taxon>
        <taxon>Tenacibaculum</taxon>
    </lineage>
</organism>
<dbReference type="GO" id="GO:0003700">
    <property type="term" value="F:DNA-binding transcription factor activity"/>
    <property type="evidence" value="ECO:0007669"/>
    <property type="project" value="InterPro"/>
</dbReference>
<dbReference type="EMBL" id="QUNS01000002">
    <property type="protein sequence ID" value="REH54559.1"/>
    <property type="molecule type" value="Genomic_DNA"/>
</dbReference>
<comment type="caution">
    <text evidence="5">The sequence shown here is derived from an EMBL/GenBank/DDBJ whole genome shotgun (WGS) entry which is preliminary data.</text>
</comment>
<feature type="domain" description="HTH araC/xylS-type" evidence="4">
    <location>
        <begin position="156"/>
        <end position="255"/>
    </location>
</feature>
<evidence type="ECO:0000256" key="2">
    <source>
        <dbReference type="ARBA" id="ARBA00023125"/>
    </source>
</evidence>
<dbReference type="SMART" id="SM00342">
    <property type="entry name" value="HTH_ARAC"/>
    <property type="match status" value="1"/>
</dbReference>
<accession>A0A3E0I7D7</accession>
<dbReference type="Pfam" id="PF12833">
    <property type="entry name" value="HTH_18"/>
    <property type="match status" value="1"/>
</dbReference>
<keyword evidence="1" id="KW-0805">Transcription regulation</keyword>
<dbReference type="AlphaFoldDB" id="A0A3E0I7D7"/>
<evidence type="ECO:0000256" key="1">
    <source>
        <dbReference type="ARBA" id="ARBA00023015"/>
    </source>
</evidence>
<dbReference type="Proteomes" id="UP000256884">
    <property type="component" value="Unassembled WGS sequence"/>
</dbReference>
<dbReference type="PROSITE" id="PS01124">
    <property type="entry name" value="HTH_ARAC_FAMILY_2"/>
    <property type="match status" value="1"/>
</dbReference>
<dbReference type="PANTHER" id="PTHR46796">
    <property type="entry name" value="HTH-TYPE TRANSCRIPTIONAL ACTIVATOR RHAS-RELATED"/>
    <property type="match status" value="1"/>
</dbReference>
<dbReference type="InterPro" id="IPR009057">
    <property type="entry name" value="Homeodomain-like_sf"/>
</dbReference>
<dbReference type="GO" id="GO:0043565">
    <property type="term" value="F:sequence-specific DNA binding"/>
    <property type="evidence" value="ECO:0007669"/>
    <property type="project" value="InterPro"/>
</dbReference>
<evidence type="ECO:0000259" key="4">
    <source>
        <dbReference type="PROSITE" id="PS01124"/>
    </source>
</evidence>
<keyword evidence="6" id="KW-1185">Reference proteome</keyword>
<evidence type="ECO:0000313" key="6">
    <source>
        <dbReference type="Proteomes" id="UP000256884"/>
    </source>
</evidence>
<reference evidence="5 6" key="1">
    <citation type="submission" date="2018-08" db="EMBL/GenBank/DDBJ databases">
        <title>Genomic Encyclopedia of Type Strains, Phase IV (KMG-IV): sequencing the most valuable type-strain genomes for metagenomic binning, comparative biology and taxonomic classification.</title>
        <authorList>
            <person name="Goeker M."/>
        </authorList>
    </citation>
    <scope>NUCLEOTIDE SEQUENCE [LARGE SCALE GENOMIC DNA]</scope>
    <source>
        <strain evidence="5 6">DSM 18841</strain>
    </source>
</reference>
<name>A0A3E0I7D7_9FLAO</name>
<dbReference type="PANTHER" id="PTHR46796:SF13">
    <property type="entry name" value="HTH-TYPE TRANSCRIPTIONAL ACTIVATOR RHAS"/>
    <property type="match status" value="1"/>
</dbReference>
<dbReference type="RefSeq" id="WP_115900211.1">
    <property type="nucleotide sequence ID" value="NZ_QUNS01000002.1"/>
</dbReference>
<dbReference type="SUPFAM" id="SSF46689">
    <property type="entry name" value="Homeodomain-like"/>
    <property type="match status" value="1"/>
</dbReference>
<dbReference type="OrthoDB" id="662446at2"/>
<dbReference type="InterPro" id="IPR050204">
    <property type="entry name" value="AraC_XylS_family_regulators"/>
</dbReference>
<evidence type="ECO:0000313" key="5">
    <source>
        <dbReference type="EMBL" id="REH54559.1"/>
    </source>
</evidence>
<proteinExistence type="predicted"/>
<protein>
    <submittedName>
        <fullName evidence="5">AraC-like DNA-binding protein</fullName>
    </submittedName>
</protein>
<dbReference type="Gene3D" id="1.10.10.60">
    <property type="entry name" value="Homeodomain-like"/>
    <property type="match status" value="1"/>
</dbReference>
<keyword evidence="3" id="KW-0804">Transcription</keyword>
<sequence>MNNVFETFRPKNPIIAQHVHYYYLDVKPQNKKIGFDCYPHFNNSISLYSSHFSPKIGKIVFKDDNNPLQIFTPLRENIFNVTQIGKVHRIVIIFNPLGIHQFYRGLTFTDFITEFNFFSELELSALFSSQNTNEITKLLDQFLISRYITYSNTTLNNAIKLILNNFDTITINNLAFELNVSRRHLNRLFNSHFGISVKKFNKIVLFRKTLEKKLFINSEQSFTSLAHEFNYFDQSHLTNLFKNLTLSSPKNLLKKGTQLGNEDTFWHLK</sequence>
<keyword evidence="2 5" id="KW-0238">DNA-binding</keyword>
<dbReference type="InterPro" id="IPR018060">
    <property type="entry name" value="HTH_AraC"/>
</dbReference>
<evidence type="ECO:0000256" key="3">
    <source>
        <dbReference type="ARBA" id="ARBA00023163"/>
    </source>
</evidence>